<dbReference type="OrthoDB" id="564646at2759"/>
<dbReference type="Proteomes" id="UP000186955">
    <property type="component" value="Unassembled WGS sequence"/>
</dbReference>
<comment type="caution">
    <text evidence="15">The sequence shown here is derived from an EMBL/GenBank/DDBJ whole genome shotgun (WGS) entry which is preliminary data.</text>
</comment>
<dbReference type="InterPro" id="IPR000860">
    <property type="entry name" value="HemC"/>
</dbReference>
<dbReference type="AlphaFoldDB" id="A0A1Q5TCR5"/>
<dbReference type="Gene3D" id="3.40.190.10">
    <property type="entry name" value="Periplasmic binding protein-like II"/>
    <property type="match status" value="2"/>
</dbReference>
<comment type="pathway">
    <text evidence="3">Porphyrin-containing compound metabolism; protoporphyrin-IX biosynthesis; coproporphyrinogen-III from 5-aminolevulinate: step 2/4.</text>
</comment>
<feature type="domain" description="Porphobilinogen deaminase C-terminal" evidence="14">
    <location>
        <begin position="239"/>
        <end position="312"/>
    </location>
</feature>
<evidence type="ECO:0000313" key="15">
    <source>
        <dbReference type="EMBL" id="OKO98017.1"/>
    </source>
</evidence>
<evidence type="ECO:0000256" key="3">
    <source>
        <dbReference type="ARBA" id="ARBA00004735"/>
    </source>
</evidence>
<dbReference type="Gene3D" id="3.30.160.40">
    <property type="entry name" value="Porphobilinogen deaminase, C-terminal domain"/>
    <property type="match status" value="1"/>
</dbReference>
<dbReference type="STRING" id="1316194.A0A1Q5TCR5"/>
<dbReference type="Pfam" id="PF01379">
    <property type="entry name" value="Porphobil_deam"/>
    <property type="match status" value="1"/>
</dbReference>
<sequence>MTETALSANAPVRIGTRRSNLAVVQAEGIRASLQKIAPNESFEIEALRTLGDKDKLTALYEFGAKNLWTSELEEKLTSGELDLIVHCLKDMPTRLPENCELAAIPPRDDARDALIVKAGLPYTSLDTLPDGAVVGTSSVRRSAQLRRLYPNLRFANLRGNVETRLAKVDDPENEYTCMIMSAAGLQRVGLQHRINQYLQSKDGGIFHAVGQGALGLEIRKGDTKMQELLNQLADHKSTLACLAERSLMRTLEGGCSVPIGVETEWIQSDKLKMSAIVVSLDGSQSVQDSVEARLETTDEANSLGEGLAAKLVEAGAEAILKDINTNRPAKE</sequence>
<evidence type="ECO:0000256" key="8">
    <source>
        <dbReference type="ARBA" id="ARBA00023133"/>
    </source>
</evidence>
<evidence type="ECO:0000256" key="4">
    <source>
        <dbReference type="ARBA" id="ARBA00005638"/>
    </source>
</evidence>
<reference evidence="15 16" key="1">
    <citation type="submission" date="2016-10" db="EMBL/GenBank/DDBJ databases">
        <title>Genome sequence of the ascomycete fungus Penicillium subrubescens.</title>
        <authorList>
            <person name="De Vries R.P."/>
            <person name="Peng M."/>
            <person name="Dilokpimol A."/>
            <person name="Hilden K."/>
            <person name="Makela M.R."/>
            <person name="Grigoriev I."/>
            <person name="Riley R."/>
            <person name="Granchi Z."/>
        </authorList>
    </citation>
    <scope>NUCLEOTIDE SEQUENCE [LARGE SCALE GENOMIC DNA]</scope>
    <source>
        <strain evidence="15 16">CBS 132785</strain>
    </source>
</reference>
<comment type="function">
    <text evidence="2">Tetrapolymerization of the monopyrrole PBG into the hydroxymethylbilane pre-uroporphyrinogen in several discrete steps.</text>
</comment>
<evidence type="ECO:0000256" key="12">
    <source>
        <dbReference type="ARBA" id="ARBA00048169"/>
    </source>
</evidence>
<keyword evidence="9" id="KW-0627">Porphyrin biosynthesis</keyword>
<organism evidence="15 16">
    <name type="scientific">Penicillium subrubescens</name>
    <dbReference type="NCBI Taxonomy" id="1316194"/>
    <lineage>
        <taxon>Eukaryota</taxon>
        <taxon>Fungi</taxon>
        <taxon>Dikarya</taxon>
        <taxon>Ascomycota</taxon>
        <taxon>Pezizomycotina</taxon>
        <taxon>Eurotiomycetes</taxon>
        <taxon>Eurotiomycetidae</taxon>
        <taxon>Eurotiales</taxon>
        <taxon>Aspergillaceae</taxon>
        <taxon>Penicillium</taxon>
    </lineage>
</organism>
<evidence type="ECO:0000259" key="14">
    <source>
        <dbReference type="Pfam" id="PF03900"/>
    </source>
</evidence>
<dbReference type="Pfam" id="PF03900">
    <property type="entry name" value="Porphobil_deamC"/>
    <property type="match status" value="1"/>
</dbReference>
<evidence type="ECO:0000259" key="13">
    <source>
        <dbReference type="Pfam" id="PF01379"/>
    </source>
</evidence>
<dbReference type="EC" id="2.5.1.61" evidence="5"/>
<evidence type="ECO:0000256" key="11">
    <source>
        <dbReference type="ARBA" id="ARBA00033064"/>
    </source>
</evidence>
<evidence type="ECO:0000256" key="7">
    <source>
        <dbReference type="ARBA" id="ARBA00022679"/>
    </source>
</evidence>
<keyword evidence="8" id="KW-0350">Heme biosynthesis</keyword>
<dbReference type="FunFam" id="3.40.190.10:FF:000086">
    <property type="entry name" value="Probable porphobilinogen deaminase"/>
    <property type="match status" value="1"/>
</dbReference>
<dbReference type="GO" id="GO:0004418">
    <property type="term" value="F:hydroxymethylbilane synthase activity"/>
    <property type="evidence" value="ECO:0007669"/>
    <property type="project" value="UniProtKB-EC"/>
</dbReference>
<keyword evidence="16" id="KW-1185">Reference proteome</keyword>
<dbReference type="PANTHER" id="PTHR11557:SF0">
    <property type="entry name" value="PORPHOBILINOGEN DEAMINASE"/>
    <property type="match status" value="1"/>
</dbReference>
<dbReference type="UniPathway" id="UPA00251">
    <property type="reaction ID" value="UER00319"/>
</dbReference>
<dbReference type="PRINTS" id="PR00151">
    <property type="entry name" value="PORPHBDMNASE"/>
</dbReference>
<dbReference type="InterPro" id="IPR022417">
    <property type="entry name" value="Porphobilin_deaminase_N"/>
</dbReference>
<gene>
    <name evidence="15" type="ORF">PENSUB_9597</name>
</gene>
<protein>
    <recommendedName>
        <fullName evidence="6">Porphobilinogen deaminase</fullName>
        <ecNumber evidence="5">2.5.1.61</ecNumber>
    </recommendedName>
    <alternativeName>
        <fullName evidence="11">Hydroxymethylbilane synthase</fullName>
    </alternativeName>
    <alternativeName>
        <fullName evidence="10">Pre-uroporphyrinogen synthase</fullName>
    </alternativeName>
</protein>
<name>A0A1Q5TCR5_9EURO</name>
<comment type="cofactor">
    <cofactor evidence="1">
        <name>dipyrromethane</name>
        <dbReference type="ChEBI" id="CHEBI:60342"/>
    </cofactor>
</comment>
<comment type="similarity">
    <text evidence="4">Belongs to the HMBS family.</text>
</comment>
<dbReference type="NCBIfam" id="TIGR00212">
    <property type="entry name" value="hemC"/>
    <property type="match status" value="1"/>
</dbReference>
<dbReference type="PIRSF" id="PIRSF001438">
    <property type="entry name" value="4pyrrol_synth_OHMeBilane_synth"/>
    <property type="match status" value="1"/>
</dbReference>
<dbReference type="InterPro" id="IPR022419">
    <property type="entry name" value="Porphobilin_deaminase_cofac_BS"/>
</dbReference>
<comment type="catalytic activity">
    <reaction evidence="12">
        <text>4 porphobilinogen + H2O = hydroxymethylbilane + 4 NH4(+)</text>
        <dbReference type="Rhea" id="RHEA:13185"/>
        <dbReference type="ChEBI" id="CHEBI:15377"/>
        <dbReference type="ChEBI" id="CHEBI:28938"/>
        <dbReference type="ChEBI" id="CHEBI:57845"/>
        <dbReference type="ChEBI" id="CHEBI:58126"/>
        <dbReference type="EC" id="2.5.1.61"/>
    </reaction>
</comment>
<dbReference type="SUPFAM" id="SSF54782">
    <property type="entry name" value="Porphobilinogen deaminase (hydroxymethylbilane synthase), C-terminal domain"/>
    <property type="match status" value="1"/>
</dbReference>
<feature type="domain" description="Porphobilinogen deaminase N-terminal" evidence="13">
    <location>
        <begin position="12"/>
        <end position="227"/>
    </location>
</feature>
<dbReference type="InterPro" id="IPR036803">
    <property type="entry name" value="Porphobilinogen_deaminase_C_sf"/>
</dbReference>
<keyword evidence="7" id="KW-0808">Transferase</keyword>
<dbReference type="EMBL" id="MNBE01000682">
    <property type="protein sequence ID" value="OKO98017.1"/>
    <property type="molecule type" value="Genomic_DNA"/>
</dbReference>
<evidence type="ECO:0000256" key="2">
    <source>
        <dbReference type="ARBA" id="ARBA00002869"/>
    </source>
</evidence>
<evidence type="ECO:0000313" key="16">
    <source>
        <dbReference type="Proteomes" id="UP000186955"/>
    </source>
</evidence>
<proteinExistence type="inferred from homology"/>
<accession>A0A1Q5TCR5</accession>
<dbReference type="CDD" id="cd13645">
    <property type="entry name" value="PBP2_HuPBGD_like"/>
    <property type="match status" value="1"/>
</dbReference>
<dbReference type="PROSITE" id="PS00533">
    <property type="entry name" value="PORPHOBILINOGEN_DEAM"/>
    <property type="match status" value="1"/>
</dbReference>
<dbReference type="GO" id="GO:0005737">
    <property type="term" value="C:cytoplasm"/>
    <property type="evidence" value="ECO:0007669"/>
    <property type="project" value="TreeGrafter"/>
</dbReference>
<dbReference type="FunFam" id="3.30.160.40:FF:000002">
    <property type="entry name" value="Porphobilinogen deaminase"/>
    <property type="match status" value="1"/>
</dbReference>
<evidence type="ECO:0000256" key="6">
    <source>
        <dbReference type="ARBA" id="ARBA00016519"/>
    </source>
</evidence>
<evidence type="ECO:0000256" key="1">
    <source>
        <dbReference type="ARBA" id="ARBA00001916"/>
    </source>
</evidence>
<dbReference type="GO" id="GO:0006782">
    <property type="term" value="P:protoporphyrinogen IX biosynthetic process"/>
    <property type="evidence" value="ECO:0007669"/>
    <property type="project" value="UniProtKB-UniPathway"/>
</dbReference>
<dbReference type="SUPFAM" id="SSF53850">
    <property type="entry name" value="Periplasmic binding protein-like II"/>
    <property type="match status" value="1"/>
</dbReference>
<dbReference type="PANTHER" id="PTHR11557">
    <property type="entry name" value="PORPHOBILINOGEN DEAMINASE"/>
    <property type="match status" value="1"/>
</dbReference>
<dbReference type="FunFam" id="3.40.190.10:FF:000005">
    <property type="entry name" value="Porphobilinogen deaminase"/>
    <property type="match status" value="1"/>
</dbReference>
<evidence type="ECO:0000256" key="5">
    <source>
        <dbReference type="ARBA" id="ARBA00012655"/>
    </source>
</evidence>
<dbReference type="InterPro" id="IPR022418">
    <property type="entry name" value="Porphobilinogen_deaminase_C"/>
</dbReference>
<evidence type="ECO:0000256" key="10">
    <source>
        <dbReference type="ARBA" id="ARBA00030685"/>
    </source>
</evidence>
<evidence type="ECO:0000256" key="9">
    <source>
        <dbReference type="ARBA" id="ARBA00023244"/>
    </source>
</evidence>